<protein>
    <recommendedName>
        <fullName evidence="3">Translocation and assembly module subunit TamA</fullName>
    </recommendedName>
    <alternativeName>
        <fullName evidence="9">Autotransporter assembly factor TamA</fullName>
    </alternativeName>
</protein>
<evidence type="ECO:0000256" key="11">
    <source>
        <dbReference type="SAM" id="SignalP"/>
    </source>
</evidence>
<dbReference type="STRING" id="392484.LP43_1335"/>
<evidence type="ECO:0000259" key="12">
    <source>
        <dbReference type="Pfam" id="PF01103"/>
    </source>
</evidence>
<feature type="signal peptide" evidence="11">
    <location>
        <begin position="1"/>
        <end position="24"/>
    </location>
</feature>
<evidence type="ECO:0000256" key="2">
    <source>
        <dbReference type="ARBA" id="ARBA00010248"/>
    </source>
</evidence>
<dbReference type="Pfam" id="PF01103">
    <property type="entry name" value="Omp85"/>
    <property type="match status" value="1"/>
</dbReference>
<keyword evidence="4" id="KW-1134">Transmembrane beta strand</keyword>
<keyword evidence="5" id="KW-0812">Transmembrane</keyword>
<evidence type="ECO:0000256" key="6">
    <source>
        <dbReference type="ARBA" id="ARBA00022729"/>
    </source>
</evidence>
<dbReference type="Pfam" id="PF17243">
    <property type="entry name" value="POTRA_TamA_1"/>
    <property type="match status" value="1"/>
</dbReference>
<dbReference type="PANTHER" id="PTHR12815:SF47">
    <property type="entry name" value="TRANSLOCATION AND ASSEMBLY MODULE SUBUNIT TAMA"/>
    <property type="match status" value="1"/>
</dbReference>
<reference evidence="14 15" key="1">
    <citation type="submission" date="2014-09" db="EMBL/GenBank/DDBJ databases">
        <authorList>
            <person name="Grob C."/>
            <person name="Taubert M."/>
            <person name="Howat A.M."/>
            <person name="Burns O.J."/>
            <person name="Dixon J.L."/>
            <person name="Chen Y."/>
            <person name="Murrell J.C."/>
        </authorList>
    </citation>
    <scope>NUCLEOTIDE SEQUENCE [LARGE SCALE GENOMIC DNA]</scope>
    <source>
        <strain evidence="14">L4</strain>
    </source>
</reference>
<evidence type="ECO:0000256" key="1">
    <source>
        <dbReference type="ARBA" id="ARBA00004442"/>
    </source>
</evidence>
<gene>
    <name evidence="14" type="ORF">LP43_1335</name>
</gene>
<dbReference type="Gene3D" id="3.10.20.310">
    <property type="entry name" value="membrane protein fhac"/>
    <property type="match status" value="3"/>
</dbReference>
<name>A0A0A0BE87_9GAMM</name>
<dbReference type="GO" id="GO:0009279">
    <property type="term" value="C:cell outer membrane"/>
    <property type="evidence" value="ECO:0007669"/>
    <property type="project" value="UniProtKB-SubCell"/>
</dbReference>
<dbReference type="InterPro" id="IPR000184">
    <property type="entry name" value="Bac_surfAg_D15"/>
</dbReference>
<comment type="subunit">
    <text evidence="10">Interacts with TamB to form the translocation and assembly module (TAM).</text>
</comment>
<dbReference type="GO" id="GO:0097347">
    <property type="term" value="C:TAM protein secretion complex"/>
    <property type="evidence" value="ECO:0007669"/>
    <property type="project" value="TreeGrafter"/>
</dbReference>
<dbReference type="AlphaFoldDB" id="A0A0A0BE87"/>
<dbReference type="InterPro" id="IPR039910">
    <property type="entry name" value="D15-like"/>
</dbReference>
<evidence type="ECO:0000256" key="9">
    <source>
        <dbReference type="ARBA" id="ARBA00033063"/>
    </source>
</evidence>
<feature type="domain" description="TamA POTRA" evidence="13">
    <location>
        <begin position="31"/>
        <end position="108"/>
    </location>
</feature>
<evidence type="ECO:0000256" key="3">
    <source>
        <dbReference type="ARBA" id="ARBA00015419"/>
    </source>
</evidence>
<keyword evidence="7" id="KW-0472">Membrane</keyword>
<evidence type="ECO:0000256" key="4">
    <source>
        <dbReference type="ARBA" id="ARBA00022452"/>
    </source>
</evidence>
<dbReference type="InterPro" id="IPR035243">
    <property type="entry name" value="TamA_POTRA_Dom_1"/>
</dbReference>
<dbReference type="EMBL" id="JRQD01000003">
    <property type="protein sequence ID" value="KGM06843.1"/>
    <property type="molecule type" value="Genomic_DNA"/>
</dbReference>
<evidence type="ECO:0000256" key="7">
    <source>
        <dbReference type="ARBA" id="ARBA00023136"/>
    </source>
</evidence>
<feature type="chain" id="PRO_5001967122" description="Translocation and assembly module subunit TamA" evidence="11">
    <location>
        <begin position="25"/>
        <end position="582"/>
    </location>
</feature>
<evidence type="ECO:0000259" key="13">
    <source>
        <dbReference type="Pfam" id="PF17243"/>
    </source>
</evidence>
<dbReference type="GO" id="GO:0009306">
    <property type="term" value="P:protein secretion"/>
    <property type="evidence" value="ECO:0007669"/>
    <property type="project" value="TreeGrafter"/>
</dbReference>
<organism evidence="14 15">
    <name type="scientific">Methylophaga thiooxydans</name>
    <dbReference type="NCBI Taxonomy" id="392484"/>
    <lineage>
        <taxon>Bacteria</taxon>
        <taxon>Pseudomonadati</taxon>
        <taxon>Pseudomonadota</taxon>
        <taxon>Gammaproteobacteria</taxon>
        <taxon>Thiotrichales</taxon>
        <taxon>Piscirickettsiaceae</taxon>
        <taxon>Methylophaga</taxon>
    </lineage>
</organism>
<evidence type="ECO:0000256" key="8">
    <source>
        <dbReference type="ARBA" id="ARBA00023237"/>
    </source>
</evidence>
<sequence>MPITVAISQFLALCCLLFSLTIQAQEETRLSVEITGVENTMAETLRNGLTIERHKNSERISQRYVEKLHDASFEELATMLTVYGFYEPTITGELQQSENTWIAFYAIELGEPVLLKNVDIQLSGEAQSDPAFTDLMADFTLQPEQQLNHQEYESAKKAILRLAASRGYFDGEFTKTSIEVTPEDKSASIYLYYKSGPRYLFDEIHFPETVIGEHLLSKLQPFDAGDPYTDANVLAFRSSLSNSGYFDVVSIRTKRDERHDGKVPLEFELKEKPKHLYTAGVGYGTDTGARLALGWENRYVNDRGHRVNADARLSQVENSLSADYVMPFWSDTINTVGFNTEYKQVDTDTSESESFAIGNYYKRQRWGWDETGSLKVLQEDFDVSDDSESALLFIPGVSWSRTWADNTLYTRHGGRLSLALSGASEAVLSDITFGQVVLRGKYIRAFGENSRIITRAAIGATEVSDFEQLPSSLRFFAGGDNSIRGYDYQSLGPEGDDGEVEGGRYLAVGSLEYENMFLGDWGGAIFTDFGNAYNSFSDPIEYSVGIGVRWRSPVGLIRVDLAKGLSDSDEPIGLHIVIGPDL</sequence>
<accession>A0A0A0BE87</accession>
<comment type="subcellular location">
    <subcellularLocation>
        <location evidence="1">Cell outer membrane</location>
    </subcellularLocation>
</comment>
<keyword evidence="6 11" id="KW-0732">Signal</keyword>
<dbReference type="PANTHER" id="PTHR12815">
    <property type="entry name" value="SORTING AND ASSEMBLY MACHINERY SAMM50 PROTEIN FAMILY MEMBER"/>
    <property type="match status" value="1"/>
</dbReference>
<proteinExistence type="inferred from homology"/>
<dbReference type="Proteomes" id="UP000029999">
    <property type="component" value="Unassembled WGS sequence"/>
</dbReference>
<evidence type="ECO:0000313" key="14">
    <source>
        <dbReference type="EMBL" id="KGM06843.1"/>
    </source>
</evidence>
<dbReference type="Gene3D" id="2.40.160.50">
    <property type="entry name" value="membrane protein fhac: a member of the omp85/tpsb transporter family"/>
    <property type="match status" value="1"/>
</dbReference>
<comment type="similarity">
    <text evidence="2">Belongs to the TamA family.</text>
</comment>
<dbReference type="RefSeq" id="WP_052094033.1">
    <property type="nucleotide sequence ID" value="NZ_JRQD01000003.1"/>
</dbReference>
<evidence type="ECO:0000313" key="15">
    <source>
        <dbReference type="Proteomes" id="UP000029999"/>
    </source>
</evidence>
<evidence type="ECO:0000256" key="5">
    <source>
        <dbReference type="ARBA" id="ARBA00022692"/>
    </source>
</evidence>
<keyword evidence="8" id="KW-0998">Cell outer membrane</keyword>
<comment type="caution">
    <text evidence="14">The sequence shown here is derived from an EMBL/GenBank/DDBJ whole genome shotgun (WGS) entry which is preliminary data.</text>
</comment>
<feature type="domain" description="Bacterial surface antigen (D15)" evidence="12">
    <location>
        <begin position="312"/>
        <end position="569"/>
    </location>
</feature>
<evidence type="ECO:0000256" key="10">
    <source>
        <dbReference type="ARBA" id="ARBA00093548"/>
    </source>
</evidence>